<feature type="transmembrane region" description="Helical" evidence="1">
    <location>
        <begin position="271"/>
        <end position="297"/>
    </location>
</feature>
<organism evidence="3 4">
    <name type="scientific">Clytia hemisphaerica</name>
    <dbReference type="NCBI Taxonomy" id="252671"/>
    <lineage>
        <taxon>Eukaryota</taxon>
        <taxon>Metazoa</taxon>
        <taxon>Cnidaria</taxon>
        <taxon>Hydrozoa</taxon>
        <taxon>Hydroidolina</taxon>
        <taxon>Leptothecata</taxon>
        <taxon>Obeliida</taxon>
        <taxon>Clytiidae</taxon>
        <taxon>Clytia</taxon>
    </lineage>
</organism>
<name>A0A7M5VDZ1_9CNID</name>
<keyword evidence="4" id="KW-1185">Reference proteome</keyword>
<feature type="chain" id="PRO_5029583104" evidence="2">
    <location>
        <begin position="21"/>
        <end position="419"/>
    </location>
</feature>
<evidence type="ECO:0000256" key="1">
    <source>
        <dbReference type="SAM" id="Phobius"/>
    </source>
</evidence>
<evidence type="ECO:0000313" key="4">
    <source>
        <dbReference type="Proteomes" id="UP000594262"/>
    </source>
</evidence>
<reference evidence="3" key="1">
    <citation type="submission" date="2021-01" db="UniProtKB">
        <authorList>
            <consortium name="EnsemblMetazoa"/>
        </authorList>
    </citation>
    <scope>IDENTIFICATION</scope>
</reference>
<keyword evidence="1" id="KW-0472">Membrane</keyword>
<accession>A0A7M5VDZ1</accession>
<feature type="signal peptide" evidence="2">
    <location>
        <begin position="1"/>
        <end position="20"/>
    </location>
</feature>
<keyword evidence="1" id="KW-1133">Transmembrane helix</keyword>
<proteinExistence type="predicted"/>
<sequence>MIRLILGFVLVTDSLNKAHSQKVTPANNSTLLTVQKGANADFQWNYNVKSSEVLLNYQLFDNKTTLLWDDRSRTVTEAGKRIFGNRLSVDKSSNFLKVVLEIITWNDTGVSLKLTGGVFDQGTLDLVESISSIITLEVQGGPEFCGEGLLSVYHESYSSIPRYNACILSNPAPKTSIQFNGWYLAVSTRKISNNMYNILITLPRLTASDCGKNLKYNISIPDSPETKPLVGMSKVVLIDLPLDLTMLNHSLHKNGTLQISWKAVKSGKEKWLGVGISIGWICGMLTFLLIFCIFYCFKNKRKTKEVGVKNESSKTDSSKPTFNYEEIQNQNITTSTVQGNISKTVEMPGVIYQKIDNKNETCEINTANQEDHYQTPTSKNINYQVPTASSINNYQELKSEEIGQTNYTALQGDTIYEVA</sequence>
<keyword evidence="2" id="KW-0732">Signal</keyword>
<dbReference type="Proteomes" id="UP000594262">
    <property type="component" value="Unplaced"/>
</dbReference>
<dbReference type="AlphaFoldDB" id="A0A7M5VDZ1"/>
<protein>
    <submittedName>
        <fullName evidence="3">Uncharacterized protein</fullName>
    </submittedName>
</protein>
<evidence type="ECO:0000313" key="3">
    <source>
        <dbReference type="EnsemblMetazoa" id="CLYHEMP009149.2"/>
    </source>
</evidence>
<dbReference type="EnsemblMetazoa" id="CLYHEMT009149.2">
    <property type="protein sequence ID" value="CLYHEMP009149.2"/>
    <property type="gene ID" value="CLYHEMG009149"/>
</dbReference>
<evidence type="ECO:0000256" key="2">
    <source>
        <dbReference type="SAM" id="SignalP"/>
    </source>
</evidence>
<keyword evidence="1" id="KW-0812">Transmembrane</keyword>